<dbReference type="SMART" id="SM00962">
    <property type="entry name" value="SRP54"/>
    <property type="match status" value="1"/>
</dbReference>
<dbReference type="InterPro" id="IPR027417">
    <property type="entry name" value="P-loop_NTPase"/>
</dbReference>
<accession>A0A1Y5TQA0</accession>
<keyword evidence="4" id="KW-0342">GTP-binding</keyword>
<reference evidence="7 8" key="1">
    <citation type="submission" date="2017-03" db="EMBL/GenBank/DDBJ databases">
        <authorList>
            <person name="Afonso C.L."/>
            <person name="Miller P.J."/>
            <person name="Scott M.A."/>
            <person name="Spackman E."/>
            <person name="Goraichik I."/>
            <person name="Dimitrov K.M."/>
            <person name="Suarez D.L."/>
            <person name="Swayne D.E."/>
        </authorList>
    </citation>
    <scope>NUCLEOTIDE SEQUENCE [LARGE SCALE GENOMIC DNA]</scope>
    <source>
        <strain evidence="7 8">CECT 7691</strain>
    </source>
</reference>
<keyword evidence="7" id="KW-0969">Cilium</keyword>
<dbReference type="AlphaFoldDB" id="A0A1Y5TQA0"/>
<organism evidence="7 8">
    <name type="scientific">Oceanibacterium hippocampi</name>
    <dbReference type="NCBI Taxonomy" id="745714"/>
    <lineage>
        <taxon>Bacteria</taxon>
        <taxon>Pseudomonadati</taxon>
        <taxon>Pseudomonadota</taxon>
        <taxon>Alphaproteobacteria</taxon>
        <taxon>Sneathiellales</taxon>
        <taxon>Sneathiellaceae</taxon>
        <taxon>Oceanibacterium</taxon>
    </lineage>
</organism>
<evidence type="ECO:0000256" key="4">
    <source>
        <dbReference type="ARBA" id="ARBA00023134"/>
    </source>
</evidence>
<evidence type="ECO:0000313" key="8">
    <source>
        <dbReference type="Proteomes" id="UP000193200"/>
    </source>
</evidence>
<comment type="subcellular location">
    <subcellularLocation>
        <location evidence="1">Cell membrane</location>
        <topology evidence="1">Peripheral membrane protein</topology>
        <orientation evidence="1">Cytoplasmic side</orientation>
    </subcellularLocation>
</comment>
<dbReference type="PANTHER" id="PTHR43134">
    <property type="entry name" value="SIGNAL RECOGNITION PARTICLE RECEPTOR SUBUNIT ALPHA"/>
    <property type="match status" value="1"/>
</dbReference>
<dbReference type="GO" id="GO:0005886">
    <property type="term" value="C:plasma membrane"/>
    <property type="evidence" value="ECO:0007669"/>
    <property type="project" value="UniProtKB-SubCell"/>
</dbReference>
<evidence type="ECO:0000256" key="5">
    <source>
        <dbReference type="ARBA" id="ARBA00023136"/>
    </source>
</evidence>
<dbReference type="GO" id="GO:0003924">
    <property type="term" value="F:GTPase activity"/>
    <property type="evidence" value="ECO:0007669"/>
    <property type="project" value="TreeGrafter"/>
</dbReference>
<keyword evidence="7" id="KW-0282">Flagellum</keyword>
<dbReference type="SUPFAM" id="SSF52540">
    <property type="entry name" value="P-loop containing nucleoside triphosphate hydrolases"/>
    <property type="match status" value="1"/>
</dbReference>
<dbReference type="EMBL" id="FWFR01000003">
    <property type="protein sequence ID" value="SLN69585.1"/>
    <property type="molecule type" value="Genomic_DNA"/>
</dbReference>
<dbReference type="GO" id="GO:0005047">
    <property type="term" value="F:signal recognition particle binding"/>
    <property type="evidence" value="ECO:0007669"/>
    <property type="project" value="TreeGrafter"/>
</dbReference>
<name>A0A1Y5TQA0_9PROT</name>
<evidence type="ECO:0000313" key="7">
    <source>
        <dbReference type="EMBL" id="SLN69585.1"/>
    </source>
</evidence>
<sequence>MRIHSFTAPSMNQAMRAVRERLGDDAIILSSQQKNGKVEVTAAIDEIAEVGVGDTSGPGLPDWETNWSNDWAEPAGVTAPLVNGAAEPAAEKTDPATRKLIDDLVAVLAFHGIPSRLGERLGRLALAAGADEATIALAAAFDERFRFKPLQLPARRPILFVGPSGSGKTLTLAKIATQMALAGTAPEIVTTDVSRPGAMAQLAGFTRILDLPLSKADGPEALAERIAGASAPLLIDSAGVDPYSPDQMTATARLAVAADAEIVLVLAAGFDPEEMADQAQAFAKIGASRLIVTRADASRRLGGIVCAAAGSGLALSHICHAPSAAHGLSTLNPVKLARLLIRDPLQPLQFTDLSEAAR</sequence>
<evidence type="ECO:0000259" key="6">
    <source>
        <dbReference type="SMART" id="SM00962"/>
    </source>
</evidence>
<evidence type="ECO:0000256" key="2">
    <source>
        <dbReference type="ARBA" id="ARBA00008531"/>
    </source>
</evidence>
<dbReference type="InParanoid" id="A0A1Y5TQA0"/>
<evidence type="ECO:0000256" key="3">
    <source>
        <dbReference type="ARBA" id="ARBA00022741"/>
    </source>
</evidence>
<comment type="similarity">
    <text evidence="2">Belongs to the GTP-binding SRP family.</text>
</comment>
<dbReference type="GO" id="GO:0005525">
    <property type="term" value="F:GTP binding"/>
    <property type="evidence" value="ECO:0007669"/>
    <property type="project" value="UniProtKB-KW"/>
</dbReference>
<evidence type="ECO:0000256" key="1">
    <source>
        <dbReference type="ARBA" id="ARBA00004413"/>
    </source>
</evidence>
<dbReference type="PANTHER" id="PTHR43134:SF3">
    <property type="entry name" value="FLAGELLAR BIOSYNTHESIS PROTEIN FLHF"/>
    <property type="match status" value="1"/>
</dbReference>
<dbReference type="Gene3D" id="3.40.50.300">
    <property type="entry name" value="P-loop containing nucleotide triphosphate hydrolases"/>
    <property type="match status" value="1"/>
</dbReference>
<dbReference type="RefSeq" id="WP_085884581.1">
    <property type="nucleotide sequence ID" value="NZ_FWFR01000003.1"/>
</dbReference>
<keyword evidence="3" id="KW-0547">Nucleotide-binding</keyword>
<dbReference type="Pfam" id="PF00448">
    <property type="entry name" value="SRP54"/>
    <property type="match status" value="1"/>
</dbReference>
<keyword evidence="5" id="KW-0472">Membrane</keyword>
<gene>
    <name evidence="7" type="primary">flhF</name>
    <name evidence="7" type="ORF">OCH7691_03214</name>
</gene>
<dbReference type="Proteomes" id="UP000193200">
    <property type="component" value="Unassembled WGS sequence"/>
</dbReference>
<feature type="domain" description="SRP54-type proteins GTP-binding" evidence="6">
    <location>
        <begin position="155"/>
        <end position="342"/>
    </location>
</feature>
<protein>
    <submittedName>
        <fullName evidence="7">Flagellar biosynthesis protein FlhF</fullName>
    </submittedName>
</protein>
<keyword evidence="7" id="KW-0966">Cell projection</keyword>
<dbReference type="InterPro" id="IPR000897">
    <property type="entry name" value="SRP54_GTPase_dom"/>
</dbReference>
<proteinExistence type="inferred from homology"/>
<keyword evidence="8" id="KW-1185">Reference proteome</keyword>
<dbReference type="OrthoDB" id="9778554at2"/>
<dbReference type="GO" id="GO:0006614">
    <property type="term" value="P:SRP-dependent cotranslational protein targeting to membrane"/>
    <property type="evidence" value="ECO:0007669"/>
    <property type="project" value="InterPro"/>
</dbReference>